<keyword evidence="4" id="KW-1185">Reference proteome</keyword>
<dbReference type="InterPro" id="IPR021109">
    <property type="entry name" value="Peptidase_aspartic_dom_sf"/>
</dbReference>
<protein>
    <submittedName>
        <fullName evidence="3">19348_t:CDS:1</fullName>
    </submittedName>
</protein>
<gene>
    <name evidence="3" type="ORF">CPELLU_LOCUS981</name>
</gene>
<evidence type="ECO:0000313" key="4">
    <source>
        <dbReference type="Proteomes" id="UP000789759"/>
    </source>
</evidence>
<organism evidence="3 4">
    <name type="scientific">Cetraspora pellucida</name>
    <dbReference type="NCBI Taxonomy" id="1433469"/>
    <lineage>
        <taxon>Eukaryota</taxon>
        <taxon>Fungi</taxon>
        <taxon>Fungi incertae sedis</taxon>
        <taxon>Mucoromycota</taxon>
        <taxon>Glomeromycotina</taxon>
        <taxon>Glomeromycetes</taxon>
        <taxon>Diversisporales</taxon>
        <taxon>Gigasporaceae</taxon>
        <taxon>Cetraspora</taxon>
    </lineage>
</organism>
<dbReference type="EMBL" id="CAJVQA010000327">
    <property type="protein sequence ID" value="CAG8468986.1"/>
    <property type="molecule type" value="Genomic_DNA"/>
</dbReference>
<dbReference type="AlphaFoldDB" id="A0A9N8VWK9"/>
<evidence type="ECO:0000256" key="1">
    <source>
        <dbReference type="SAM" id="Coils"/>
    </source>
</evidence>
<reference evidence="3" key="1">
    <citation type="submission" date="2021-06" db="EMBL/GenBank/DDBJ databases">
        <authorList>
            <person name="Kallberg Y."/>
            <person name="Tangrot J."/>
            <person name="Rosling A."/>
        </authorList>
    </citation>
    <scope>NUCLEOTIDE SEQUENCE</scope>
    <source>
        <strain evidence="3">FL966</strain>
    </source>
</reference>
<feature type="signal peptide" evidence="2">
    <location>
        <begin position="1"/>
        <end position="18"/>
    </location>
</feature>
<evidence type="ECO:0000313" key="3">
    <source>
        <dbReference type="EMBL" id="CAG8468986.1"/>
    </source>
</evidence>
<dbReference type="Gene3D" id="2.40.70.10">
    <property type="entry name" value="Acid Proteases"/>
    <property type="match status" value="1"/>
</dbReference>
<keyword evidence="1" id="KW-0175">Coiled coil</keyword>
<dbReference type="Proteomes" id="UP000789759">
    <property type="component" value="Unassembled WGS sequence"/>
</dbReference>
<accession>A0A9N8VWK9</accession>
<evidence type="ECO:0000256" key="2">
    <source>
        <dbReference type="SAM" id="SignalP"/>
    </source>
</evidence>
<name>A0A9N8VWK9_9GLOM</name>
<sequence>MANTRRLLVLKLIAPALAKFPPYTGQELLDNYLNKVIQSWAYLEGHITVLENANAGNFDNAIKCNILKSMMGGKYVPVLANNNLEKTVGNQQSAIQRLTQEKYQPYDTPDTYEARVRPLLLGVADNNVQHAPNLNGQVSQQSSYNTKIIEAPIILQSVFPIPNTQKMIDEVLAKQKSNYDAEIEKLRKEVQSSKAQKTQTPVLQTLDKYLNDLDIYSKEDLDSNYFKKPFQRSPTIHPETYDQLLSKLSPAMQKMCQSHTVQKKESDKWFSSLQYLNASINDLSISESFLDNESEFGALNDATINALGWKADKPSDFDIKGNSKHITKSLGWFTDMPVSIKDKNGKTVTATGNFTHIDNGEPKPMLCLGMTWIRKVQDILDPNKNQFQMKLHGRSFIIPTFSKTPEVSQSKNAIISKDLVQVSTISSSSTTLKAGKVLAKRCSQLTETKMGA</sequence>
<feature type="chain" id="PRO_5040398342" evidence="2">
    <location>
        <begin position="19"/>
        <end position="452"/>
    </location>
</feature>
<keyword evidence="2" id="KW-0732">Signal</keyword>
<comment type="caution">
    <text evidence="3">The sequence shown here is derived from an EMBL/GenBank/DDBJ whole genome shotgun (WGS) entry which is preliminary data.</text>
</comment>
<dbReference type="OrthoDB" id="2362799at2759"/>
<feature type="coiled-coil region" evidence="1">
    <location>
        <begin position="169"/>
        <end position="196"/>
    </location>
</feature>
<proteinExistence type="predicted"/>